<evidence type="ECO:0000256" key="1">
    <source>
        <dbReference type="ARBA" id="ARBA00003520"/>
    </source>
</evidence>
<dbReference type="InterPro" id="IPR004000">
    <property type="entry name" value="Actin"/>
</dbReference>
<organism evidence="5 6">
    <name type="scientific">Dimorphilus gyrociliatus</name>
    <dbReference type="NCBI Taxonomy" id="2664684"/>
    <lineage>
        <taxon>Eukaryota</taxon>
        <taxon>Metazoa</taxon>
        <taxon>Spiralia</taxon>
        <taxon>Lophotrochozoa</taxon>
        <taxon>Annelida</taxon>
        <taxon>Polychaeta</taxon>
        <taxon>Polychaeta incertae sedis</taxon>
        <taxon>Dinophilidae</taxon>
        <taxon>Dimorphilus</taxon>
    </lineage>
</organism>
<reference evidence="5 6" key="1">
    <citation type="submission" date="2020-08" db="EMBL/GenBank/DDBJ databases">
        <authorList>
            <person name="Hejnol A."/>
        </authorList>
    </citation>
    <scope>NUCLEOTIDE SEQUENCE [LARGE SCALE GENOMIC DNA]</scope>
</reference>
<comment type="subcellular location">
    <subcellularLocation>
        <location evidence="2">Cytoplasm</location>
    </subcellularLocation>
</comment>
<dbReference type="GO" id="GO:0005737">
    <property type="term" value="C:cytoplasm"/>
    <property type="evidence" value="ECO:0007669"/>
    <property type="project" value="UniProtKB-SubCell"/>
</dbReference>
<gene>
    <name evidence="5" type="ORF">DGYR_LOCUS12521</name>
</gene>
<dbReference type="SMART" id="SM00268">
    <property type="entry name" value="ACTIN"/>
    <property type="match status" value="1"/>
</dbReference>
<dbReference type="Gene3D" id="2.30.36.70">
    <property type="entry name" value="Actin, Chain A, domain 2"/>
    <property type="match status" value="1"/>
</dbReference>
<dbReference type="AlphaFoldDB" id="A0A7I8WAD1"/>
<dbReference type="Gene3D" id="3.90.640.10">
    <property type="entry name" value="Actin, Chain A, domain 4"/>
    <property type="match status" value="1"/>
</dbReference>
<dbReference type="EMBL" id="CAJFCJ010000024">
    <property type="protein sequence ID" value="CAD5125079.1"/>
    <property type="molecule type" value="Genomic_DNA"/>
</dbReference>
<evidence type="ECO:0000313" key="6">
    <source>
        <dbReference type="Proteomes" id="UP000549394"/>
    </source>
</evidence>
<keyword evidence="6" id="KW-1185">Reference proteome</keyword>
<evidence type="ECO:0000256" key="4">
    <source>
        <dbReference type="ARBA" id="ARBA00022490"/>
    </source>
</evidence>
<name>A0A7I8WAD1_9ANNE</name>
<dbReference type="FunFam" id="3.90.640.10:FF:000014">
    <property type="entry name" value="Putative actin-related protein 6"/>
    <property type="match status" value="1"/>
</dbReference>
<comment type="function">
    <text evidence="1">Actins are highly conserved proteins that are involved in various types of cell motility and are ubiquitously expressed in all eukaryotic cells.</text>
</comment>
<dbReference type="InterPro" id="IPR043129">
    <property type="entry name" value="ATPase_NBD"/>
</dbReference>
<evidence type="ECO:0000256" key="2">
    <source>
        <dbReference type="ARBA" id="ARBA00004496"/>
    </source>
</evidence>
<sequence>MATLILDNGAYEIKVGYTTDENPLIIPNCIYKAKHVRTRSFIGDLIKECKDLTSLYYMLPFQRGFLTNWDLEKQIWSYMFSKPDIKKVDYEDCNVIITEPYMNLVPIQDAMDEILFEEFQFNRISRVHPSDLSFAKYQAEKVDTSHLKLIPEKDCIIIDSGYSFTHIIPYVKGTRIDQAVCRINVGGKILTNHLKETISYRQMMMMSETYVVNQMKEDLCYVSLDFNDDLKHSRSNYPENKIVREYVLPDFSTRQRGVVRYPLSKKQLKEQSDHEQAVKMNNERFSIPELLFNPTDVGFTEMGIGEALVDVCNRFPSEIACNLYANILLTGATCKFPGFAKRLLREIEPDKPETVPFCGVFDVTE</sequence>
<protein>
    <submittedName>
        <fullName evidence="5">DgyrCDS13320</fullName>
    </submittedName>
</protein>
<comment type="similarity">
    <text evidence="3">Belongs to the actin family. ARP6 subfamily.</text>
</comment>
<comment type="caution">
    <text evidence="5">The sequence shown here is derived from an EMBL/GenBank/DDBJ whole genome shotgun (WGS) entry which is preliminary data.</text>
</comment>
<evidence type="ECO:0000313" key="5">
    <source>
        <dbReference type="EMBL" id="CAD5125079.1"/>
    </source>
</evidence>
<proteinExistence type="inferred from homology"/>
<dbReference type="PANTHER" id="PTHR11937">
    <property type="entry name" value="ACTIN"/>
    <property type="match status" value="1"/>
</dbReference>
<keyword evidence="4" id="KW-0963">Cytoplasm</keyword>
<evidence type="ECO:0000256" key="3">
    <source>
        <dbReference type="ARBA" id="ARBA00005665"/>
    </source>
</evidence>
<dbReference type="Proteomes" id="UP000549394">
    <property type="component" value="Unassembled WGS sequence"/>
</dbReference>
<dbReference type="GO" id="GO:0005634">
    <property type="term" value="C:nucleus"/>
    <property type="evidence" value="ECO:0007669"/>
    <property type="project" value="UniProtKB-ARBA"/>
</dbReference>
<dbReference type="OrthoDB" id="6220758at2759"/>
<dbReference type="Pfam" id="PF00022">
    <property type="entry name" value="Actin"/>
    <property type="match status" value="1"/>
</dbReference>
<dbReference type="SUPFAM" id="SSF53067">
    <property type="entry name" value="Actin-like ATPase domain"/>
    <property type="match status" value="2"/>
</dbReference>
<dbReference type="CDD" id="cd10210">
    <property type="entry name" value="ASKHA_NBD_Arp6"/>
    <property type="match status" value="1"/>
</dbReference>
<dbReference type="Gene3D" id="3.30.420.40">
    <property type="match status" value="2"/>
</dbReference>
<accession>A0A7I8WAD1</accession>